<keyword evidence="11 14" id="KW-0472">Membrane</keyword>
<evidence type="ECO:0000256" key="2">
    <source>
        <dbReference type="ARBA" id="ARBA00009810"/>
    </source>
</evidence>
<dbReference type="GeneID" id="91005361"/>
<dbReference type="InterPro" id="IPR039426">
    <property type="entry name" value="TonB-dep_rcpt-like"/>
</dbReference>
<accession>A0A2T5U9R0</accession>
<dbReference type="PANTHER" id="PTHR32552">
    <property type="entry name" value="FERRICHROME IRON RECEPTOR-RELATED"/>
    <property type="match status" value="1"/>
</dbReference>
<reference evidence="17 18" key="1">
    <citation type="submission" date="2018-04" db="EMBL/GenBank/DDBJ databases">
        <title>Genomic Encyclopedia of Type Strains, Phase III (KMG-III): the genomes of soil and plant-associated and newly described type strains.</title>
        <authorList>
            <person name="Whitman W."/>
        </authorList>
    </citation>
    <scope>NUCLEOTIDE SEQUENCE [LARGE SCALE GENOMIC DNA]</scope>
    <source>
        <strain evidence="17 18">MA-olki</strain>
    </source>
</reference>
<evidence type="ECO:0000256" key="1">
    <source>
        <dbReference type="ARBA" id="ARBA00004571"/>
    </source>
</evidence>
<dbReference type="Pfam" id="PF07715">
    <property type="entry name" value="Plug"/>
    <property type="match status" value="1"/>
</dbReference>
<evidence type="ECO:0000256" key="9">
    <source>
        <dbReference type="ARBA" id="ARBA00023065"/>
    </source>
</evidence>
<dbReference type="FunFam" id="2.170.130.10:FF:000001">
    <property type="entry name" value="Catecholate siderophore TonB-dependent receptor"/>
    <property type="match status" value="1"/>
</dbReference>
<dbReference type="SUPFAM" id="SSF56935">
    <property type="entry name" value="Porins"/>
    <property type="match status" value="1"/>
</dbReference>
<keyword evidence="6 14" id="KW-0812">Transmembrane</keyword>
<dbReference type="InterPro" id="IPR036942">
    <property type="entry name" value="Beta-barrel_TonB_sf"/>
</dbReference>
<dbReference type="GO" id="GO:0009279">
    <property type="term" value="C:cell outer membrane"/>
    <property type="evidence" value="ECO:0007669"/>
    <property type="project" value="UniProtKB-SubCell"/>
</dbReference>
<evidence type="ECO:0000256" key="12">
    <source>
        <dbReference type="ARBA" id="ARBA00023170"/>
    </source>
</evidence>
<evidence type="ECO:0000313" key="18">
    <source>
        <dbReference type="Proteomes" id="UP000244013"/>
    </source>
</evidence>
<evidence type="ECO:0000256" key="7">
    <source>
        <dbReference type="ARBA" id="ARBA00022729"/>
    </source>
</evidence>
<protein>
    <submittedName>
        <fullName evidence="17">Iron complex outermembrane receptor protein</fullName>
    </submittedName>
</protein>
<keyword evidence="10" id="KW-0798">TonB box</keyword>
<evidence type="ECO:0000259" key="16">
    <source>
        <dbReference type="Pfam" id="PF07715"/>
    </source>
</evidence>
<keyword evidence="7 15" id="KW-0732">Signal</keyword>
<feature type="chain" id="PRO_5015581928" evidence="15">
    <location>
        <begin position="24"/>
        <end position="713"/>
    </location>
</feature>
<dbReference type="CDD" id="cd01347">
    <property type="entry name" value="ligand_gated_channel"/>
    <property type="match status" value="1"/>
</dbReference>
<gene>
    <name evidence="17" type="ORF">C8J25_102333</name>
</gene>
<evidence type="ECO:0000256" key="11">
    <source>
        <dbReference type="ARBA" id="ARBA00023136"/>
    </source>
</evidence>
<keyword evidence="9" id="KW-0406">Ion transport</keyword>
<comment type="subcellular location">
    <subcellularLocation>
        <location evidence="1 14">Cell outer membrane</location>
        <topology evidence="1 14">Multi-pass membrane protein</topology>
    </subcellularLocation>
</comment>
<evidence type="ECO:0000256" key="10">
    <source>
        <dbReference type="ARBA" id="ARBA00023077"/>
    </source>
</evidence>
<feature type="signal peptide" evidence="15">
    <location>
        <begin position="1"/>
        <end position="23"/>
    </location>
</feature>
<keyword evidence="8" id="KW-0408">Iron</keyword>
<comment type="similarity">
    <text evidence="2 14">Belongs to the TonB-dependent receptor family.</text>
</comment>
<evidence type="ECO:0000256" key="15">
    <source>
        <dbReference type="SAM" id="SignalP"/>
    </source>
</evidence>
<dbReference type="EMBL" id="QAYE01000002">
    <property type="protein sequence ID" value="PTW48241.1"/>
    <property type="molecule type" value="Genomic_DNA"/>
</dbReference>
<dbReference type="AlphaFoldDB" id="A0A2T5U9R0"/>
<dbReference type="PROSITE" id="PS52016">
    <property type="entry name" value="TONB_DEPENDENT_REC_3"/>
    <property type="match status" value="1"/>
</dbReference>
<evidence type="ECO:0000313" key="17">
    <source>
        <dbReference type="EMBL" id="PTW48241.1"/>
    </source>
</evidence>
<dbReference type="Proteomes" id="UP000244013">
    <property type="component" value="Unassembled WGS sequence"/>
</dbReference>
<comment type="caution">
    <text evidence="17">The sequence shown here is derived from an EMBL/GenBank/DDBJ whole genome shotgun (WGS) entry which is preliminary data.</text>
</comment>
<evidence type="ECO:0000256" key="3">
    <source>
        <dbReference type="ARBA" id="ARBA00022448"/>
    </source>
</evidence>
<dbReference type="RefSeq" id="WP_107953315.1">
    <property type="nucleotide sequence ID" value="NZ_QAYE01000002.1"/>
</dbReference>
<dbReference type="GO" id="GO:0038023">
    <property type="term" value="F:signaling receptor activity"/>
    <property type="evidence" value="ECO:0007669"/>
    <property type="project" value="InterPro"/>
</dbReference>
<keyword evidence="13 14" id="KW-0998">Cell outer membrane</keyword>
<keyword evidence="12 17" id="KW-0675">Receptor</keyword>
<dbReference type="NCBIfam" id="TIGR01783">
    <property type="entry name" value="TonB-siderophor"/>
    <property type="match status" value="1"/>
</dbReference>
<keyword evidence="5" id="KW-0410">Iron transport</keyword>
<dbReference type="InterPro" id="IPR012910">
    <property type="entry name" value="Plug_dom"/>
</dbReference>
<sequence>MTRRLGIAILLGSAAFAAAPGYAQTLHEDASDVIVVTGQHPRDQASSGTKTDTPLAETPQSITVITADDIAGRSLQNLNQALRFVAGVTPETRGSSGEVYDQFKLRGFDAPVYLDGLKQFGSPSGYAVPQVDVSRLDRIEVIKGPASVLYGQSSPGGLVAESSKLPLDQALYGAISGTYGNYDLYRVDADIGGRAGEGVLWRINGSANGADTQQKFGKRERQTISGAVTAGAGSSTSFTLLGAYSHDPYNGDYGVFPASGTLLANPNGKLPTSFDGGEAGNRFSREQAALTYIFRHDFGGGWAFRSSGRYQYVKSALGLIYTAGGLDTTDPTQQTFSRASYATREQLNNWTFDNQLTGTVQTGPIKHTLLFGVDRQVAHSRELAAFGVAPPLNGFAPVYGTVTVPTTPEQIGGQFSINVQQRQQGIYAQDQMALGDLRVVLSGRQDWARAQQDGRVKHDKKFTYRAAALYTLPFGLAPYVSYSTSFEQQASPITQSNGQPGLADPSLGKQIEAGAKFSIPGTQILLSGAWFRIDQTNVLTSTPNFSVSRQTGGVRSQGVEFEGSAPLPYGFNARVAFSRQRVKVTSDADAPARVGRGLETVGRGGTSAYLDWAPRSGGLEGLTIGGAVRHVDEVYAGVTPNETAGRNSPSYTVYDALIRYDLEKFAPSLRGLSLAVNGANIFDKKYLTSCFANYNWCWYGNRRTVQATIGYRF</sequence>
<evidence type="ECO:0000256" key="6">
    <source>
        <dbReference type="ARBA" id="ARBA00022692"/>
    </source>
</evidence>
<organism evidence="17 18">
    <name type="scientific">Sphingomonas faeni</name>
    <dbReference type="NCBI Taxonomy" id="185950"/>
    <lineage>
        <taxon>Bacteria</taxon>
        <taxon>Pseudomonadati</taxon>
        <taxon>Pseudomonadota</taxon>
        <taxon>Alphaproteobacteria</taxon>
        <taxon>Sphingomonadales</taxon>
        <taxon>Sphingomonadaceae</taxon>
        <taxon>Sphingomonas</taxon>
    </lineage>
</organism>
<dbReference type="Gene3D" id="2.170.130.10">
    <property type="entry name" value="TonB-dependent receptor, plug domain"/>
    <property type="match status" value="1"/>
</dbReference>
<evidence type="ECO:0000256" key="8">
    <source>
        <dbReference type="ARBA" id="ARBA00023004"/>
    </source>
</evidence>
<dbReference type="InterPro" id="IPR010105">
    <property type="entry name" value="TonB_sidphr_rcpt"/>
</dbReference>
<dbReference type="GO" id="GO:0015344">
    <property type="term" value="F:siderophore uptake transmembrane transporter activity"/>
    <property type="evidence" value="ECO:0007669"/>
    <property type="project" value="TreeGrafter"/>
</dbReference>
<dbReference type="GO" id="GO:0015891">
    <property type="term" value="P:siderophore transport"/>
    <property type="evidence" value="ECO:0007669"/>
    <property type="project" value="InterPro"/>
</dbReference>
<evidence type="ECO:0000256" key="13">
    <source>
        <dbReference type="ARBA" id="ARBA00023237"/>
    </source>
</evidence>
<feature type="domain" description="TonB-dependent receptor plug" evidence="16">
    <location>
        <begin position="55"/>
        <end position="157"/>
    </location>
</feature>
<dbReference type="Gene3D" id="2.40.170.20">
    <property type="entry name" value="TonB-dependent receptor, beta-barrel domain"/>
    <property type="match status" value="1"/>
</dbReference>
<evidence type="ECO:0000256" key="5">
    <source>
        <dbReference type="ARBA" id="ARBA00022496"/>
    </source>
</evidence>
<dbReference type="InterPro" id="IPR037066">
    <property type="entry name" value="Plug_dom_sf"/>
</dbReference>
<keyword evidence="3 14" id="KW-0813">Transport</keyword>
<proteinExistence type="inferred from homology"/>
<dbReference type="OrthoDB" id="9760333at2"/>
<evidence type="ECO:0000256" key="14">
    <source>
        <dbReference type="PROSITE-ProRule" id="PRU01360"/>
    </source>
</evidence>
<name>A0A2T5U9R0_9SPHN</name>
<keyword evidence="4 14" id="KW-1134">Transmembrane beta strand</keyword>
<evidence type="ECO:0000256" key="4">
    <source>
        <dbReference type="ARBA" id="ARBA00022452"/>
    </source>
</evidence>
<dbReference type="PANTHER" id="PTHR32552:SF68">
    <property type="entry name" value="FERRICHROME OUTER MEMBRANE TRANSPORTER_PHAGE RECEPTOR"/>
    <property type="match status" value="1"/>
</dbReference>